<dbReference type="Proteomes" id="UP000801492">
    <property type="component" value="Unassembled WGS sequence"/>
</dbReference>
<accession>A0A8K0DAH1</accession>
<reference evidence="1" key="1">
    <citation type="submission" date="2019-08" db="EMBL/GenBank/DDBJ databases">
        <title>The genome of the North American firefly Photinus pyralis.</title>
        <authorList>
            <consortium name="Photinus pyralis genome working group"/>
            <person name="Fallon T.R."/>
            <person name="Sander Lower S.E."/>
            <person name="Weng J.-K."/>
        </authorList>
    </citation>
    <scope>NUCLEOTIDE SEQUENCE</scope>
    <source>
        <strain evidence="1">TRF0915ILg1</strain>
        <tissue evidence="1">Whole body</tissue>
    </source>
</reference>
<organism evidence="1 2">
    <name type="scientific">Ignelater luminosus</name>
    <name type="common">Cucubano</name>
    <name type="synonym">Pyrophorus luminosus</name>
    <dbReference type="NCBI Taxonomy" id="2038154"/>
    <lineage>
        <taxon>Eukaryota</taxon>
        <taxon>Metazoa</taxon>
        <taxon>Ecdysozoa</taxon>
        <taxon>Arthropoda</taxon>
        <taxon>Hexapoda</taxon>
        <taxon>Insecta</taxon>
        <taxon>Pterygota</taxon>
        <taxon>Neoptera</taxon>
        <taxon>Endopterygota</taxon>
        <taxon>Coleoptera</taxon>
        <taxon>Polyphaga</taxon>
        <taxon>Elateriformia</taxon>
        <taxon>Elateroidea</taxon>
        <taxon>Elateridae</taxon>
        <taxon>Agrypninae</taxon>
        <taxon>Pyrophorini</taxon>
        <taxon>Ignelater</taxon>
    </lineage>
</organism>
<proteinExistence type="predicted"/>
<keyword evidence="2" id="KW-1185">Reference proteome</keyword>
<dbReference type="EMBL" id="VTPC01002215">
    <property type="protein sequence ID" value="KAF2900416.1"/>
    <property type="molecule type" value="Genomic_DNA"/>
</dbReference>
<sequence length="177" mass="19832">MPSPHVSIRSYCEFQRDTWSTMYDVLKPALSLADVPSICKPVGLLRKDEKQPDGMILIPWANAQFLVCDATCSDTLAPSNLPFSLKIAGGVAERAATNKKSKYKHIIFILFAVETFGPWNEKAVEIINIIGDIIVQKTGDQRSKTFHEQRISIGIQKENAGTFSNSAFMEKFFYLLN</sequence>
<evidence type="ECO:0000313" key="2">
    <source>
        <dbReference type="Proteomes" id="UP000801492"/>
    </source>
</evidence>
<protein>
    <submittedName>
        <fullName evidence="1">Uncharacterized protein</fullName>
    </submittedName>
</protein>
<comment type="caution">
    <text evidence="1">The sequence shown here is derived from an EMBL/GenBank/DDBJ whole genome shotgun (WGS) entry which is preliminary data.</text>
</comment>
<gene>
    <name evidence="1" type="ORF">ILUMI_05772</name>
</gene>
<name>A0A8K0DAH1_IGNLU</name>
<dbReference type="OrthoDB" id="2016582at2759"/>
<dbReference type="AlphaFoldDB" id="A0A8K0DAH1"/>
<evidence type="ECO:0000313" key="1">
    <source>
        <dbReference type="EMBL" id="KAF2900416.1"/>
    </source>
</evidence>